<comment type="similarity">
    <text evidence="3">Belongs to the glycosyltransferase 11 family.</text>
</comment>
<dbReference type="CDD" id="cd11301">
    <property type="entry name" value="Fut1_Fut2_like"/>
    <property type="match status" value="1"/>
</dbReference>
<dbReference type="PANTHER" id="PTHR11927">
    <property type="entry name" value="GALACTOSIDE 2-L-FUCOSYLTRANSFERASE"/>
    <property type="match status" value="1"/>
</dbReference>
<organism evidence="4 5">
    <name type="scientific">Adineta steineri</name>
    <dbReference type="NCBI Taxonomy" id="433720"/>
    <lineage>
        <taxon>Eukaryota</taxon>
        <taxon>Metazoa</taxon>
        <taxon>Spiralia</taxon>
        <taxon>Gnathifera</taxon>
        <taxon>Rotifera</taxon>
        <taxon>Eurotatoria</taxon>
        <taxon>Bdelloidea</taxon>
        <taxon>Adinetida</taxon>
        <taxon>Adinetidae</taxon>
        <taxon>Adineta</taxon>
    </lineage>
</organism>
<accession>A0A818V834</accession>
<dbReference type="InterPro" id="IPR002516">
    <property type="entry name" value="Glyco_trans_11"/>
</dbReference>
<dbReference type="EMBL" id="CAJOAY010000659">
    <property type="protein sequence ID" value="CAF3711328.1"/>
    <property type="molecule type" value="Genomic_DNA"/>
</dbReference>
<protein>
    <recommendedName>
        <fullName evidence="3">L-Fucosyltransferase</fullName>
        <ecNumber evidence="3">2.4.1.-</ecNumber>
    </recommendedName>
</protein>
<evidence type="ECO:0000256" key="1">
    <source>
        <dbReference type="ARBA" id="ARBA00022676"/>
    </source>
</evidence>
<dbReference type="UniPathway" id="UPA00378"/>
<dbReference type="Pfam" id="PF01531">
    <property type="entry name" value="Glyco_transf_11"/>
    <property type="match status" value="1"/>
</dbReference>
<evidence type="ECO:0000256" key="3">
    <source>
        <dbReference type="RuleBase" id="RU363129"/>
    </source>
</evidence>
<keyword evidence="3" id="KW-0735">Signal-anchor</keyword>
<dbReference type="Proteomes" id="UP000663881">
    <property type="component" value="Unassembled WGS sequence"/>
</dbReference>
<keyword evidence="1 3" id="KW-0328">Glycosyltransferase</keyword>
<dbReference type="GO" id="GO:0032580">
    <property type="term" value="C:Golgi cisterna membrane"/>
    <property type="evidence" value="ECO:0007669"/>
    <property type="project" value="UniProtKB-SubCell"/>
</dbReference>
<keyword evidence="3" id="KW-0333">Golgi apparatus</keyword>
<reference evidence="4" key="1">
    <citation type="submission" date="2021-02" db="EMBL/GenBank/DDBJ databases">
        <authorList>
            <person name="Nowell W R."/>
        </authorList>
    </citation>
    <scope>NUCLEOTIDE SEQUENCE</scope>
</reference>
<dbReference type="AlphaFoldDB" id="A0A818V834"/>
<keyword evidence="3" id="KW-0325">Glycoprotein</keyword>
<gene>
    <name evidence="4" type="ORF">OKA104_LOCUS13204</name>
</gene>
<name>A0A818V834_9BILA</name>
<dbReference type="GO" id="GO:0008107">
    <property type="term" value="F:galactoside 2-alpha-L-fucosyltransferase activity"/>
    <property type="evidence" value="ECO:0007669"/>
    <property type="project" value="InterPro"/>
</dbReference>
<dbReference type="GO" id="GO:0005975">
    <property type="term" value="P:carbohydrate metabolic process"/>
    <property type="evidence" value="ECO:0007669"/>
    <property type="project" value="InterPro"/>
</dbReference>
<comment type="pathway">
    <text evidence="3">Protein modification; protein glycosylation.</text>
</comment>
<keyword evidence="3" id="KW-0812">Transmembrane</keyword>
<dbReference type="PANTHER" id="PTHR11927:SF9">
    <property type="entry name" value="L-FUCOSYLTRANSFERASE"/>
    <property type="match status" value="1"/>
</dbReference>
<dbReference type="EC" id="2.4.1.-" evidence="3"/>
<comment type="caution">
    <text evidence="4">The sequence shown here is derived from an EMBL/GenBank/DDBJ whole genome shotgun (WGS) entry which is preliminary data.</text>
</comment>
<sequence length="392" mass="44963">MNSFVPKTSSQQINIIKNPTQLTAKAVISTTISATTKSTITTISTQITTIINLSNLTSTTTRTTTTIDRGIPCDNVSESHQLNASQNPCEKVRCNVIYRGSGGRLGNRMFMYASAYGLARTQNCRLYVAPPILTELSANFQMMPIDSKMYLSDEDYSKLYNIEIKSTTCTFQHELLRPNAFKNIELGGYWQSYLHFDAFREEIRDIFTGRNDTLGRVANYFNYITQPFCPTCLPLPNTTQKELRQAFRTRYNITWVGIHIRRLDFHGIGYASDTNYIYRAMTYFRRRYHDQRVRFLMASDDKTYCHEVFGKNRFKKVFILPHDFSQADDLIALTLCHHSIVTGGTYGFWSAYLAGGDVLHDIKYQAVCARADYYPPWFVVVGPTIEKIHKVK</sequence>
<keyword evidence="2 3" id="KW-0808">Transferase</keyword>
<evidence type="ECO:0000256" key="2">
    <source>
        <dbReference type="ARBA" id="ARBA00022679"/>
    </source>
</evidence>
<evidence type="ECO:0000313" key="4">
    <source>
        <dbReference type="EMBL" id="CAF3711328.1"/>
    </source>
</evidence>
<evidence type="ECO:0000313" key="5">
    <source>
        <dbReference type="Proteomes" id="UP000663881"/>
    </source>
</evidence>
<comment type="subcellular location">
    <subcellularLocation>
        <location evidence="3">Golgi apparatus</location>
        <location evidence="3">Golgi stack membrane</location>
        <topology evidence="3">Single-pass type II membrane protein</topology>
    </subcellularLocation>
</comment>
<proteinExistence type="inferred from homology"/>